<keyword evidence="3 6" id="KW-1133">Transmembrane helix</keyword>
<dbReference type="PANTHER" id="PTHR21041">
    <property type="entry name" value="DENDRITIC CELL-SPECIFIC TRANSMEMBRANE PROTEIN"/>
    <property type="match status" value="1"/>
</dbReference>
<evidence type="ECO:0000256" key="3">
    <source>
        <dbReference type="ARBA" id="ARBA00022989"/>
    </source>
</evidence>
<keyword evidence="2 6" id="KW-0812">Transmembrane</keyword>
<dbReference type="InterPro" id="IPR058842">
    <property type="entry name" value="DCST1_C"/>
</dbReference>
<dbReference type="KEGG" id="apln:108735109"/>
<evidence type="ECO:0000256" key="6">
    <source>
        <dbReference type="SAM" id="Phobius"/>
    </source>
</evidence>
<accession>A0A1W4WQP3</accession>
<dbReference type="Proteomes" id="UP000192223">
    <property type="component" value="Unplaced"/>
</dbReference>
<dbReference type="GO" id="GO:0016020">
    <property type="term" value="C:membrane"/>
    <property type="evidence" value="ECO:0007669"/>
    <property type="project" value="UniProtKB-SubCell"/>
</dbReference>
<reference evidence="10" key="1">
    <citation type="submission" date="2025-08" db="UniProtKB">
        <authorList>
            <consortium name="RefSeq"/>
        </authorList>
    </citation>
    <scope>IDENTIFICATION</scope>
    <source>
        <tissue evidence="10">Entire body</tissue>
    </source>
</reference>
<feature type="compositionally biased region" description="Basic and acidic residues" evidence="5">
    <location>
        <begin position="667"/>
        <end position="684"/>
    </location>
</feature>
<dbReference type="STRING" id="224129.A0A1W4WQP3"/>
<dbReference type="RefSeq" id="XP_018322438.2">
    <property type="nucleotide sequence ID" value="XM_018466936.2"/>
</dbReference>
<evidence type="ECO:0000256" key="4">
    <source>
        <dbReference type="ARBA" id="ARBA00023136"/>
    </source>
</evidence>
<dbReference type="AlphaFoldDB" id="A0A1W4WQP3"/>
<dbReference type="OrthoDB" id="6598372at2759"/>
<dbReference type="PANTHER" id="PTHR21041:SF9">
    <property type="entry name" value="DENDRITIC CELL-SPECIFIC TRANSMEMBRANE PROTEIN-LIKE DOMAIN-CONTAINING PROTEIN"/>
    <property type="match status" value="1"/>
</dbReference>
<organism evidence="9 10">
    <name type="scientific">Agrilus planipennis</name>
    <name type="common">Emerald ash borer</name>
    <name type="synonym">Agrilus marcopoli</name>
    <dbReference type="NCBI Taxonomy" id="224129"/>
    <lineage>
        <taxon>Eukaryota</taxon>
        <taxon>Metazoa</taxon>
        <taxon>Ecdysozoa</taxon>
        <taxon>Arthropoda</taxon>
        <taxon>Hexapoda</taxon>
        <taxon>Insecta</taxon>
        <taxon>Pterygota</taxon>
        <taxon>Neoptera</taxon>
        <taxon>Endopterygota</taxon>
        <taxon>Coleoptera</taxon>
        <taxon>Polyphaga</taxon>
        <taxon>Elateriformia</taxon>
        <taxon>Buprestoidea</taxon>
        <taxon>Buprestidae</taxon>
        <taxon>Agrilinae</taxon>
        <taxon>Agrilus</taxon>
    </lineage>
</organism>
<feature type="transmembrane region" description="Helical" evidence="6">
    <location>
        <begin position="45"/>
        <end position="67"/>
    </location>
</feature>
<evidence type="ECO:0000259" key="7">
    <source>
        <dbReference type="Pfam" id="PF07782"/>
    </source>
</evidence>
<feature type="transmembrane region" description="Helical" evidence="6">
    <location>
        <begin position="220"/>
        <end position="238"/>
    </location>
</feature>
<keyword evidence="9" id="KW-1185">Reference proteome</keyword>
<evidence type="ECO:0000256" key="2">
    <source>
        <dbReference type="ARBA" id="ARBA00022692"/>
    </source>
</evidence>
<feature type="compositionally biased region" description="Low complexity" evidence="5">
    <location>
        <begin position="685"/>
        <end position="695"/>
    </location>
</feature>
<feature type="transmembrane region" description="Helical" evidence="6">
    <location>
        <begin position="169"/>
        <end position="188"/>
    </location>
</feature>
<gene>
    <name evidence="10" type="primary">LOC108735109</name>
</gene>
<feature type="domain" description="E3 ubiquitin-protein ligase DCST1-like C-terminal" evidence="8">
    <location>
        <begin position="595"/>
        <end position="640"/>
    </location>
</feature>
<feature type="transmembrane region" description="Helical" evidence="6">
    <location>
        <begin position="243"/>
        <end position="260"/>
    </location>
</feature>
<name>A0A1W4WQP3_AGRPL</name>
<evidence type="ECO:0000256" key="5">
    <source>
        <dbReference type="SAM" id="MobiDB-lite"/>
    </source>
</evidence>
<sequence length="752" mass="86444">MFFYKLRKDGSFENFTFKSLVGFVSGIFLTYLFFMIFVFQLNMKFGTATIMCSAIGGILTIGLAFSYKVRCIVLLLLPTCFSKRGRQALLAYAFILSLTGPAKNTLNNMGILNESLACGQEQLKEALKHIIDAIKKPFYAIKDALKTVVKAVKNIVKKIKEMLLAIKRIILSIVNVINATFQFLARIFNICNKEVGTPFQRCSRAFEDAISDCNAKLGSYFSWLCSITYLVQGVCYIVKKLDFICILVDFVSSSVVGVIIRRMKNFVRRIKAMFYVQLRFSHSFHFETNQSKTMNEMTAGIATEFKNRTQRLVQIFDIMNCAASLFFVLAVIKVIYYRHKFLTSETFDNRYITQDFRQLDMRRAHMEVETVLPLNHRERKKYVSSTSIRLINSERKKLSKAAMTVFVATIKMTVYILIDYALFWTLKMIRYHARFQSKVKAPNMPTLHVTGNGFVAKLLRSIVTAFQPIGLHIEIDTIPCLPDPIPPDFDRYIQIASCIVLCWILSILEPYGLRMRHCVMCYYHPLRAKERAVWLFNHILSARRSFLKFARRQLRRKVMGDKNLRKQSFKQFLVSRLIDRCPFMKNFLKIKNVESCLLCEEMLQSEPSTAVKCQTPGCPGVYCRLCYNDLKNVCTICQDPREYGDYSDIDEEKDSSDDKASAPTKKTKPEDKITKRRKDTKEGSESSTSGYSDSYQTSDKKSTLNLTAHSTPSGDIEKQDLPAYASMQIFLDPESGPTISRKKKITKEIFCF</sequence>
<proteinExistence type="predicted"/>
<dbReference type="GeneID" id="108735109"/>
<evidence type="ECO:0000256" key="1">
    <source>
        <dbReference type="ARBA" id="ARBA00004141"/>
    </source>
</evidence>
<dbReference type="Pfam" id="PF26037">
    <property type="entry name" value="zf-RING_DCST1_C"/>
    <property type="match status" value="1"/>
</dbReference>
<dbReference type="InterPro" id="IPR051856">
    <property type="entry name" value="CSR-E3_Ligase_Protein"/>
</dbReference>
<feature type="region of interest" description="Disordered" evidence="5">
    <location>
        <begin position="647"/>
        <end position="718"/>
    </location>
</feature>
<evidence type="ECO:0000313" key="10">
    <source>
        <dbReference type="RefSeq" id="XP_018322438.2"/>
    </source>
</evidence>
<feature type="transmembrane region" description="Helical" evidence="6">
    <location>
        <begin position="315"/>
        <end position="336"/>
    </location>
</feature>
<feature type="transmembrane region" description="Helical" evidence="6">
    <location>
        <begin position="398"/>
        <end position="418"/>
    </location>
</feature>
<feature type="transmembrane region" description="Helical" evidence="6">
    <location>
        <begin position="20"/>
        <end position="39"/>
    </location>
</feature>
<feature type="compositionally biased region" description="Polar residues" evidence="5">
    <location>
        <begin position="703"/>
        <end position="713"/>
    </location>
</feature>
<evidence type="ECO:0000259" key="8">
    <source>
        <dbReference type="Pfam" id="PF26037"/>
    </source>
</evidence>
<keyword evidence="4 6" id="KW-0472">Membrane</keyword>
<dbReference type="InParanoid" id="A0A1W4WQP3"/>
<protein>
    <submittedName>
        <fullName evidence="10">DC-STAMP domain-containing protein 2-like</fullName>
    </submittedName>
</protein>
<evidence type="ECO:0000313" key="9">
    <source>
        <dbReference type="Proteomes" id="UP000192223"/>
    </source>
</evidence>
<dbReference type="InterPro" id="IPR012858">
    <property type="entry name" value="DC_STAMP-like"/>
</dbReference>
<feature type="domain" description="Dendritic cell-specific transmembrane protein-like" evidence="7">
    <location>
        <begin position="347"/>
        <end position="536"/>
    </location>
</feature>
<comment type="subcellular location">
    <subcellularLocation>
        <location evidence="1">Membrane</location>
        <topology evidence="1">Multi-pass membrane protein</topology>
    </subcellularLocation>
</comment>
<dbReference type="Pfam" id="PF07782">
    <property type="entry name" value="DC_STAMP"/>
    <property type="match status" value="1"/>
</dbReference>
<dbReference type="Pfam" id="PF26039">
    <property type="entry name" value="Dcst2"/>
    <property type="match status" value="1"/>
</dbReference>